<evidence type="ECO:0000313" key="1">
    <source>
        <dbReference type="EMBL" id="SVE40068.1"/>
    </source>
</evidence>
<dbReference type="EMBL" id="UINC01214716">
    <property type="protein sequence ID" value="SVE40068.1"/>
    <property type="molecule type" value="Genomic_DNA"/>
</dbReference>
<gene>
    <name evidence="1" type="ORF">METZ01_LOCUS492922</name>
</gene>
<dbReference type="AlphaFoldDB" id="A0A383D880"/>
<accession>A0A383D880</accession>
<organism evidence="1">
    <name type="scientific">marine metagenome</name>
    <dbReference type="NCBI Taxonomy" id="408172"/>
    <lineage>
        <taxon>unclassified sequences</taxon>
        <taxon>metagenomes</taxon>
        <taxon>ecological metagenomes</taxon>
    </lineage>
</organism>
<protein>
    <recommendedName>
        <fullName evidence="2">Outer membrane protein beta-barrel domain-containing protein</fullName>
    </recommendedName>
</protein>
<reference evidence="1" key="1">
    <citation type="submission" date="2018-05" db="EMBL/GenBank/DDBJ databases">
        <authorList>
            <person name="Lanie J.A."/>
            <person name="Ng W.-L."/>
            <person name="Kazmierczak K.M."/>
            <person name="Andrzejewski T.M."/>
            <person name="Davidsen T.M."/>
            <person name="Wayne K.J."/>
            <person name="Tettelin H."/>
            <person name="Glass J.I."/>
            <person name="Rusch D."/>
            <person name="Podicherti R."/>
            <person name="Tsui H.-C.T."/>
            <person name="Winkler M.E."/>
        </authorList>
    </citation>
    <scope>NUCLEOTIDE SEQUENCE</scope>
</reference>
<sequence length="146" mass="16005">MSTTGRFIQVVMMSAAFTATGSNVAHAQTQSLGLNLGYFAVKGEDTRIFDDVIATNRTIFEFDLSQFNNASVGVEWLVEVGDYVEAGVGVGFYQQTVLSYDREFVHDDGSDILQDFKLRVTPVTVVGRFFPFSLRSPIQPYAGAGV</sequence>
<feature type="non-terminal residue" evidence="1">
    <location>
        <position position="146"/>
    </location>
</feature>
<proteinExistence type="predicted"/>
<name>A0A383D880_9ZZZZ</name>
<evidence type="ECO:0008006" key="2">
    <source>
        <dbReference type="Google" id="ProtNLM"/>
    </source>
</evidence>